<dbReference type="Proteomes" id="UP000297280">
    <property type="component" value="Unassembled WGS sequence"/>
</dbReference>
<name>A0A4Z1L512_9HELO</name>
<dbReference type="EMBL" id="PQXO01000014">
    <property type="protein sequence ID" value="TGO91941.1"/>
    <property type="molecule type" value="Genomic_DNA"/>
</dbReference>
<evidence type="ECO:0000313" key="1">
    <source>
        <dbReference type="EMBL" id="TGO91941.1"/>
    </source>
</evidence>
<sequence length="285" mass="32446">MTTEQRHSQRELSNVVRHGNSLANSLMKIETGLLDLRFDGRGSASFREKIAAGQRIALRIYIQNEIKKRAADLRLVKLRICETSRMRDVAKRIVERCRTMTQAEDNVFADDIFQREFKFDVEDESGVAHIEPFLKRSKEIRDEISELVWNLQFDRTFARTISHLLPLNYDSLAKETTTPKGLRKRKHLTIITFCDAQGYLPVATAASIVQGWNRVHPMANIAIQGTLLVTQHIGSTQNAYDVWEMPSGVIVASPPKPVFDQPLAYTPAWSYPTIKELEGCLYSLA</sequence>
<dbReference type="AlphaFoldDB" id="A0A4Z1L512"/>
<accession>A0A4Z1L512</accession>
<comment type="caution">
    <text evidence="1">The sequence shown here is derived from an EMBL/GenBank/DDBJ whole genome shotgun (WGS) entry which is preliminary data.</text>
</comment>
<protein>
    <submittedName>
        <fullName evidence="1">Uncharacterized protein</fullName>
    </submittedName>
</protein>
<evidence type="ECO:0000313" key="2">
    <source>
        <dbReference type="Proteomes" id="UP000297280"/>
    </source>
</evidence>
<reference evidence="1 2" key="1">
    <citation type="submission" date="2017-12" db="EMBL/GenBank/DDBJ databases">
        <title>Comparative genomics of Botrytis spp.</title>
        <authorList>
            <person name="Valero-Jimenez C.A."/>
            <person name="Tapia P."/>
            <person name="Veloso J."/>
            <person name="Silva-Moreno E."/>
            <person name="Staats M."/>
            <person name="Valdes J.H."/>
            <person name="Van Kan J.A.L."/>
        </authorList>
    </citation>
    <scope>NUCLEOTIDE SEQUENCE [LARGE SCALE GENOMIC DNA]</scope>
    <source>
        <strain evidence="1 2">MUCL3349</strain>
    </source>
</reference>
<proteinExistence type="predicted"/>
<keyword evidence="2" id="KW-1185">Reference proteome</keyword>
<gene>
    <name evidence="1" type="ORF">BPOR_0014g00140</name>
</gene>
<organism evidence="1 2">
    <name type="scientific">Botrytis porri</name>
    <dbReference type="NCBI Taxonomy" id="87229"/>
    <lineage>
        <taxon>Eukaryota</taxon>
        <taxon>Fungi</taxon>
        <taxon>Dikarya</taxon>
        <taxon>Ascomycota</taxon>
        <taxon>Pezizomycotina</taxon>
        <taxon>Leotiomycetes</taxon>
        <taxon>Helotiales</taxon>
        <taxon>Sclerotiniaceae</taxon>
        <taxon>Botrytis</taxon>
    </lineage>
</organism>